<comment type="subcellular location">
    <subcellularLocation>
        <location evidence="2">Membrane</location>
    </subcellularLocation>
</comment>
<evidence type="ECO:0000256" key="7">
    <source>
        <dbReference type="ARBA" id="ARBA00022777"/>
    </source>
</evidence>
<evidence type="ECO:0000256" key="11">
    <source>
        <dbReference type="SAM" id="Coils"/>
    </source>
</evidence>
<dbReference type="SUPFAM" id="SSF55785">
    <property type="entry name" value="PYP-like sensor domain (PAS domain)"/>
    <property type="match status" value="2"/>
</dbReference>
<dbReference type="Gene3D" id="6.10.340.10">
    <property type="match status" value="1"/>
</dbReference>
<feature type="coiled-coil region" evidence="11">
    <location>
        <begin position="495"/>
        <end position="522"/>
    </location>
</feature>
<proteinExistence type="predicted"/>
<dbReference type="InterPro" id="IPR000014">
    <property type="entry name" value="PAS"/>
</dbReference>
<keyword evidence="19" id="KW-1185">Reference proteome</keyword>
<evidence type="ECO:0000256" key="5">
    <source>
        <dbReference type="ARBA" id="ARBA00022679"/>
    </source>
</evidence>
<dbReference type="InterPro" id="IPR036097">
    <property type="entry name" value="HisK_dim/P_sf"/>
</dbReference>
<evidence type="ECO:0000256" key="8">
    <source>
        <dbReference type="ARBA" id="ARBA00022840"/>
    </source>
</evidence>
<keyword evidence="5" id="KW-0808">Transferase</keyword>
<keyword evidence="12" id="KW-0472">Membrane</keyword>
<feature type="domain" description="PAS" evidence="15">
    <location>
        <begin position="512"/>
        <end position="564"/>
    </location>
</feature>
<feature type="modified residue" description="4-aspartylphosphate" evidence="10">
    <location>
        <position position="943"/>
    </location>
</feature>
<dbReference type="Gene3D" id="3.40.50.2300">
    <property type="match status" value="1"/>
</dbReference>
<dbReference type="SUPFAM" id="SSF158472">
    <property type="entry name" value="HAMP domain-like"/>
    <property type="match status" value="1"/>
</dbReference>
<dbReference type="SUPFAM" id="SSF55874">
    <property type="entry name" value="ATPase domain of HSP90 chaperone/DNA topoisomerase II/histidine kinase"/>
    <property type="match status" value="1"/>
</dbReference>
<evidence type="ECO:0000313" key="18">
    <source>
        <dbReference type="EMBL" id="ACL05201.1"/>
    </source>
</evidence>
<dbReference type="AlphaFoldDB" id="B8FBZ6"/>
<dbReference type="Pfam" id="PF02518">
    <property type="entry name" value="HATPase_c"/>
    <property type="match status" value="1"/>
</dbReference>
<keyword evidence="7 18" id="KW-0418">Kinase</keyword>
<keyword evidence="8" id="KW-0067">ATP-binding</keyword>
<feature type="transmembrane region" description="Helical" evidence="12">
    <location>
        <begin position="291"/>
        <end position="313"/>
    </location>
</feature>
<dbReference type="PROSITE" id="PS50110">
    <property type="entry name" value="RESPONSE_REGULATORY"/>
    <property type="match status" value="1"/>
</dbReference>
<dbReference type="SMART" id="SM00091">
    <property type="entry name" value="PAS"/>
    <property type="match status" value="2"/>
</dbReference>
<dbReference type="SMART" id="SM00304">
    <property type="entry name" value="HAMP"/>
    <property type="match status" value="1"/>
</dbReference>
<dbReference type="Gene3D" id="3.30.450.20">
    <property type="entry name" value="PAS domain"/>
    <property type="match status" value="3"/>
</dbReference>
<dbReference type="InterPro" id="IPR036890">
    <property type="entry name" value="HATPase_C_sf"/>
</dbReference>
<dbReference type="PROSITE" id="PS50109">
    <property type="entry name" value="HIS_KIN"/>
    <property type="match status" value="1"/>
</dbReference>
<evidence type="ECO:0000259" key="16">
    <source>
        <dbReference type="PROSITE" id="PS50113"/>
    </source>
</evidence>
<dbReference type="InterPro" id="IPR003594">
    <property type="entry name" value="HATPase_dom"/>
</dbReference>
<feature type="domain" description="PAS" evidence="15">
    <location>
        <begin position="386"/>
        <end position="456"/>
    </location>
</feature>
<evidence type="ECO:0000256" key="10">
    <source>
        <dbReference type="PROSITE-ProRule" id="PRU00169"/>
    </source>
</evidence>
<dbReference type="KEGG" id="dal:Dalk_3513"/>
<evidence type="ECO:0000259" key="13">
    <source>
        <dbReference type="PROSITE" id="PS50109"/>
    </source>
</evidence>
<dbReference type="GO" id="GO:0016020">
    <property type="term" value="C:membrane"/>
    <property type="evidence" value="ECO:0007669"/>
    <property type="project" value="UniProtKB-SubCell"/>
</dbReference>
<dbReference type="PROSITE" id="PS50885">
    <property type="entry name" value="HAMP"/>
    <property type="match status" value="1"/>
</dbReference>
<dbReference type="GO" id="GO:0000155">
    <property type="term" value="F:phosphorelay sensor kinase activity"/>
    <property type="evidence" value="ECO:0007669"/>
    <property type="project" value="InterPro"/>
</dbReference>
<dbReference type="HOGENOM" id="CLU_297674_0_0_7"/>
<dbReference type="Gene3D" id="1.10.287.130">
    <property type="match status" value="1"/>
</dbReference>
<dbReference type="InterPro" id="IPR003661">
    <property type="entry name" value="HisK_dim/P_dom"/>
</dbReference>
<feature type="domain" description="Histidine kinase" evidence="13">
    <location>
        <begin position="654"/>
        <end position="870"/>
    </location>
</feature>
<dbReference type="PANTHER" id="PTHR43065">
    <property type="entry name" value="SENSOR HISTIDINE KINASE"/>
    <property type="match status" value="1"/>
</dbReference>
<gene>
    <name evidence="18" type="ordered locus">Dalk_3513</name>
</gene>
<dbReference type="PROSITE" id="PS50113">
    <property type="entry name" value="PAC"/>
    <property type="match status" value="2"/>
</dbReference>
<feature type="domain" description="HAMP" evidence="17">
    <location>
        <begin position="315"/>
        <end position="367"/>
    </location>
</feature>
<evidence type="ECO:0000313" key="19">
    <source>
        <dbReference type="Proteomes" id="UP000000739"/>
    </source>
</evidence>
<name>B8FBZ6_DESAL</name>
<dbReference type="InterPro" id="IPR013767">
    <property type="entry name" value="PAS_fold"/>
</dbReference>
<evidence type="ECO:0000259" key="14">
    <source>
        <dbReference type="PROSITE" id="PS50110"/>
    </source>
</evidence>
<dbReference type="PRINTS" id="PR00344">
    <property type="entry name" value="BCTRLSENSOR"/>
</dbReference>
<dbReference type="InterPro" id="IPR000700">
    <property type="entry name" value="PAS-assoc_C"/>
</dbReference>
<dbReference type="RefSeq" id="WP_015948258.1">
    <property type="nucleotide sequence ID" value="NC_011768.1"/>
</dbReference>
<organism evidence="18 19">
    <name type="scientific">Desulfatibacillum aliphaticivorans</name>
    <dbReference type="NCBI Taxonomy" id="218208"/>
    <lineage>
        <taxon>Bacteria</taxon>
        <taxon>Pseudomonadati</taxon>
        <taxon>Thermodesulfobacteriota</taxon>
        <taxon>Desulfobacteria</taxon>
        <taxon>Desulfobacterales</taxon>
        <taxon>Desulfatibacillaceae</taxon>
        <taxon>Desulfatibacillum</taxon>
    </lineage>
</organism>
<evidence type="ECO:0000256" key="4">
    <source>
        <dbReference type="ARBA" id="ARBA00022553"/>
    </source>
</evidence>
<dbReference type="InterPro" id="IPR001789">
    <property type="entry name" value="Sig_transdc_resp-reg_receiver"/>
</dbReference>
<dbReference type="Pfam" id="PF00989">
    <property type="entry name" value="PAS"/>
    <property type="match status" value="2"/>
</dbReference>
<dbReference type="SMART" id="SM00388">
    <property type="entry name" value="HisKA"/>
    <property type="match status" value="1"/>
</dbReference>
<keyword evidence="11" id="KW-0175">Coiled coil</keyword>
<dbReference type="InterPro" id="IPR003660">
    <property type="entry name" value="HAMP_dom"/>
</dbReference>
<dbReference type="InterPro" id="IPR005467">
    <property type="entry name" value="His_kinase_dom"/>
</dbReference>
<dbReference type="InterPro" id="IPR001610">
    <property type="entry name" value="PAC"/>
</dbReference>
<dbReference type="SMART" id="SM00387">
    <property type="entry name" value="HATPase_c"/>
    <property type="match status" value="1"/>
</dbReference>
<keyword evidence="6" id="KW-0547">Nucleotide-binding</keyword>
<reference evidence="18 19" key="1">
    <citation type="journal article" date="2012" name="Environ. Microbiol.">
        <title>The genome sequence of Desulfatibacillum alkenivorans AK-01: a blueprint for anaerobic alkane oxidation.</title>
        <authorList>
            <person name="Callaghan A.V."/>
            <person name="Morris B.E."/>
            <person name="Pereira I.A."/>
            <person name="McInerney M.J."/>
            <person name="Austin R.N."/>
            <person name="Groves J.T."/>
            <person name="Kukor J.J."/>
            <person name="Suflita J.M."/>
            <person name="Young L.Y."/>
            <person name="Zylstra G.J."/>
            <person name="Wawrik B."/>
        </authorList>
    </citation>
    <scope>NUCLEOTIDE SEQUENCE [LARGE SCALE GENOMIC DNA]</scope>
    <source>
        <strain evidence="18 19">AK-01</strain>
    </source>
</reference>
<evidence type="ECO:0000259" key="17">
    <source>
        <dbReference type="PROSITE" id="PS50885"/>
    </source>
</evidence>
<dbReference type="eggNOG" id="COG2204">
    <property type="taxonomic scope" value="Bacteria"/>
</dbReference>
<dbReference type="eggNOG" id="COG5002">
    <property type="taxonomic scope" value="Bacteria"/>
</dbReference>
<dbReference type="EC" id="2.7.13.3" evidence="3"/>
<keyword evidence="9" id="KW-0902">Two-component regulatory system</keyword>
<dbReference type="Pfam" id="PF00672">
    <property type="entry name" value="HAMP"/>
    <property type="match status" value="1"/>
</dbReference>
<evidence type="ECO:0000256" key="6">
    <source>
        <dbReference type="ARBA" id="ARBA00022741"/>
    </source>
</evidence>
<feature type="transmembrane region" description="Helical" evidence="12">
    <location>
        <begin position="12"/>
        <end position="32"/>
    </location>
</feature>
<dbReference type="InterPro" id="IPR004358">
    <property type="entry name" value="Sig_transdc_His_kin-like_C"/>
</dbReference>
<evidence type="ECO:0000256" key="3">
    <source>
        <dbReference type="ARBA" id="ARBA00012438"/>
    </source>
</evidence>
<dbReference type="PANTHER" id="PTHR43065:SF42">
    <property type="entry name" value="TWO-COMPONENT SENSOR PPRA"/>
    <property type="match status" value="1"/>
</dbReference>
<dbReference type="Pfam" id="PF00072">
    <property type="entry name" value="Response_reg"/>
    <property type="match status" value="1"/>
</dbReference>
<dbReference type="PROSITE" id="PS50112">
    <property type="entry name" value="PAS"/>
    <property type="match status" value="2"/>
</dbReference>
<evidence type="ECO:0000256" key="12">
    <source>
        <dbReference type="SAM" id="Phobius"/>
    </source>
</evidence>
<dbReference type="InterPro" id="IPR011006">
    <property type="entry name" value="CheY-like_superfamily"/>
</dbReference>
<dbReference type="SUPFAM" id="SSF52172">
    <property type="entry name" value="CheY-like"/>
    <property type="match status" value="1"/>
</dbReference>
<dbReference type="Gene3D" id="3.30.565.10">
    <property type="entry name" value="Histidine kinase-like ATPase, C-terminal domain"/>
    <property type="match status" value="1"/>
</dbReference>
<evidence type="ECO:0000256" key="9">
    <source>
        <dbReference type="ARBA" id="ARBA00023012"/>
    </source>
</evidence>
<accession>B8FBZ6</accession>
<protein>
    <recommendedName>
        <fullName evidence="3">histidine kinase</fullName>
        <ecNumber evidence="3">2.7.13.3</ecNumber>
    </recommendedName>
</protein>
<keyword evidence="12" id="KW-1133">Transmembrane helix</keyword>
<keyword evidence="12" id="KW-0812">Transmembrane</keyword>
<dbReference type="NCBIfam" id="TIGR00229">
    <property type="entry name" value="sensory_box"/>
    <property type="match status" value="2"/>
</dbReference>
<dbReference type="GO" id="GO:0006355">
    <property type="term" value="P:regulation of DNA-templated transcription"/>
    <property type="evidence" value="ECO:0007669"/>
    <property type="project" value="InterPro"/>
</dbReference>
<dbReference type="CDD" id="cd00130">
    <property type="entry name" value="PAS"/>
    <property type="match status" value="2"/>
</dbReference>
<comment type="catalytic activity">
    <reaction evidence="1">
        <text>ATP + protein L-histidine = ADP + protein N-phospho-L-histidine.</text>
        <dbReference type="EC" id="2.7.13.3"/>
    </reaction>
</comment>
<dbReference type="CDD" id="cd06225">
    <property type="entry name" value="HAMP"/>
    <property type="match status" value="1"/>
</dbReference>
<evidence type="ECO:0000256" key="1">
    <source>
        <dbReference type="ARBA" id="ARBA00000085"/>
    </source>
</evidence>
<feature type="domain" description="PAC" evidence="16">
    <location>
        <begin position="589"/>
        <end position="641"/>
    </location>
</feature>
<dbReference type="SMART" id="SM00086">
    <property type="entry name" value="PAC"/>
    <property type="match status" value="2"/>
</dbReference>
<evidence type="ECO:0000259" key="15">
    <source>
        <dbReference type="PROSITE" id="PS50112"/>
    </source>
</evidence>
<dbReference type="InterPro" id="IPR035965">
    <property type="entry name" value="PAS-like_dom_sf"/>
</dbReference>
<dbReference type="SMART" id="SM00448">
    <property type="entry name" value="REC"/>
    <property type="match status" value="1"/>
</dbReference>
<dbReference type="eggNOG" id="COG5000">
    <property type="taxonomic scope" value="Bacteria"/>
</dbReference>
<dbReference type="SUPFAM" id="SSF47384">
    <property type="entry name" value="Homodimeric domain of signal transducing histidine kinase"/>
    <property type="match status" value="1"/>
</dbReference>
<evidence type="ECO:0000256" key="2">
    <source>
        <dbReference type="ARBA" id="ARBA00004370"/>
    </source>
</evidence>
<dbReference type="Proteomes" id="UP000000739">
    <property type="component" value="Chromosome"/>
</dbReference>
<feature type="domain" description="Response regulatory" evidence="14">
    <location>
        <begin position="889"/>
        <end position="1009"/>
    </location>
</feature>
<dbReference type="GO" id="GO:0005524">
    <property type="term" value="F:ATP binding"/>
    <property type="evidence" value="ECO:0007669"/>
    <property type="project" value="UniProtKB-KW"/>
</dbReference>
<keyword evidence="4 10" id="KW-0597">Phosphoprotein</keyword>
<dbReference type="EMBL" id="CP001322">
    <property type="protein sequence ID" value="ACL05201.1"/>
    <property type="molecule type" value="Genomic_DNA"/>
</dbReference>
<dbReference type="CDD" id="cd00082">
    <property type="entry name" value="HisKA"/>
    <property type="match status" value="1"/>
</dbReference>
<feature type="domain" description="PAC" evidence="16">
    <location>
        <begin position="460"/>
        <end position="511"/>
    </location>
</feature>
<sequence>MFRPRSLLVRLIASFLSLLLIGIAVSSFFSWIQARTTVEKVVYDELQAAASVKRADLQEWVERQRKQIMLMSQLPDVRILCEDLAPDGDGPVFVEAQDYLRGLLSSVTSSVPGLAEVFILSREKGKVLVSTNESHEGLDRSGQAYFEMGRDGVFLQNLYLPEGESFPAMTVSAPIKDSQGETLAVLAGRLNLDNMNKEVMVWTSFQEGREVLLVDRRFGILDKHVAPGQRESWNLNTEGVRKSLAGASGYGTYINHAGRKVMGVYQWIREWDLGLLVEVDEKRGLAQARRIAGTVLGTGIIVACILAVAVYFISLRFVRPVTAITRATQAAAKGDLTQKVPVRSRDEMGVLAENFNSMISQLQALYAAMEVKIDQVQQAKETFADREKWFRALIENATDIVTILNANGIITYQSPSVERILGLDPVDMVGRSILDWFHPQDADKFEELLLSMIERPGMPKVTEFRLRHRDGTWRILELLGNNLLADPLIDGVILNIREVTERRQAEKALEEEKERLAVTLRSIGDGVIATDGKGLIRLFNEEAQRLTGWSVSDALGRPARDVLHIHHVNREDDRLDLAGAVLTSGRVEPRGDAMVVSMDGVSTPISSSASPITDEIGRAIGAILILRDVTQRRKYETELQKMDKLESIGVLAGGIAHDFNNILTGVLGSISLAKLYGQGNEKVVSKLQEAERACLTARELTQQLLTFARGGAPVKESASLAELLKECVGFVLSGSKVRCEYSVPEDLMPAEVDASQIRQVIQNLVINATQAMPQGGILYISAQNVEVEEKDNLPLPPGQYVEMSIRDQGEGIPPEDLSNIFDPYFTTKQEGSGLGLATAYSIVKKHDGHIGVESVLGEGTSFTVYLPASDSKPVSKESRAQVLDRGQGKVLLMDDERVVRDVTGEILEFLGFAVTTVADGAQAVAAYKDAMEKSDPYTIVIMDLTVPGGMGGKEAMEKIWDLDKQAKAIVSSGYSQDPIMSEFRQFGFSGVIAKPFTPENLMRVINRALDL</sequence>